<keyword evidence="1" id="KW-1133">Transmembrane helix</keyword>
<evidence type="ECO:0000313" key="2">
    <source>
        <dbReference type="EMBL" id="RPA91522.1"/>
    </source>
</evidence>
<dbReference type="EMBL" id="ML120495">
    <property type="protein sequence ID" value="RPA91522.1"/>
    <property type="molecule type" value="Genomic_DNA"/>
</dbReference>
<evidence type="ECO:0000313" key="3">
    <source>
        <dbReference type="Proteomes" id="UP000276215"/>
    </source>
</evidence>
<dbReference type="AlphaFoldDB" id="A0A3N4IZD6"/>
<protein>
    <submittedName>
        <fullName evidence="2">Uncharacterized protein</fullName>
    </submittedName>
</protein>
<accession>A0A3N4IZD6</accession>
<keyword evidence="1" id="KW-0472">Membrane</keyword>
<sequence length="171" mass="19248">MSFQKHTVAMTTLVSVYPQVPVSLRFCYCCMATAGARVPVERKAGGRLGGHSVGWIRHPGKTALYPNHKPPGDYIWNTYISKVFPRRGRRRENHSFPAAIRCSTAANNGETGQPKTPDKCLLEHEFQVGDVSASPKRPLETTMKRKTLFWGFIPLHHLGSIMFFFPFSTNK</sequence>
<keyword evidence="1" id="KW-0812">Transmembrane</keyword>
<evidence type="ECO:0000256" key="1">
    <source>
        <dbReference type="SAM" id="Phobius"/>
    </source>
</evidence>
<organism evidence="2 3">
    <name type="scientific">Choiromyces venosus 120613-1</name>
    <dbReference type="NCBI Taxonomy" id="1336337"/>
    <lineage>
        <taxon>Eukaryota</taxon>
        <taxon>Fungi</taxon>
        <taxon>Dikarya</taxon>
        <taxon>Ascomycota</taxon>
        <taxon>Pezizomycotina</taxon>
        <taxon>Pezizomycetes</taxon>
        <taxon>Pezizales</taxon>
        <taxon>Tuberaceae</taxon>
        <taxon>Choiromyces</taxon>
    </lineage>
</organism>
<gene>
    <name evidence="2" type="ORF">L873DRAFT_306400</name>
</gene>
<reference evidence="2 3" key="1">
    <citation type="journal article" date="2018" name="Nat. Ecol. Evol.">
        <title>Pezizomycetes genomes reveal the molecular basis of ectomycorrhizal truffle lifestyle.</title>
        <authorList>
            <person name="Murat C."/>
            <person name="Payen T."/>
            <person name="Noel B."/>
            <person name="Kuo A."/>
            <person name="Morin E."/>
            <person name="Chen J."/>
            <person name="Kohler A."/>
            <person name="Krizsan K."/>
            <person name="Balestrini R."/>
            <person name="Da Silva C."/>
            <person name="Montanini B."/>
            <person name="Hainaut M."/>
            <person name="Levati E."/>
            <person name="Barry K.W."/>
            <person name="Belfiori B."/>
            <person name="Cichocki N."/>
            <person name="Clum A."/>
            <person name="Dockter R.B."/>
            <person name="Fauchery L."/>
            <person name="Guy J."/>
            <person name="Iotti M."/>
            <person name="Le Tacon F."/>
            <person name="Lindquist E.A."/>
            <person name="Lipzen A."/>
            <person name="Malagnac F."/>
            <person name="Mello A."/>
            <person name="Molinier V."/>
            <person name="Miyauchi S."/>
            <person name="Poulain J."/>
            <person name="Riccioni C."/>
            <person name="Rubini A."/>
            <person name="Sitrit Y."/>
            <person name="Splivallo R."/>
            <person name="Traeger S."/>
            <person name="Wang M."/>
            <person name="Zifcakova L."/>
            <person name="Wipf D."/>
            <person name="Zambonelli A."/>
            <person name="Paolocci F."/>
            <person name="Nowrousian M."/>
            <person name="Ottonello S."/>
            <person name="Baldrian P."/>
            <person name="Spatafora J.W."/>
            <person name="Henrissat B."/>
            <person name="Nagy L.G."/>
            <person name="Aury J.M."/>
            <person name="Wincker P."/>
            <person name="Grigoriev I.V."/>
            <person name="Bonfante P."/>
            <person name="Martin F.M."/>
        </authorList>
    </citation>
    <scope>NUCLEOTIDE SEQUENCE [LARGE SCALE GENOMIC DNA]</scope>
    <source>
        <strain evidence="2 3">120613-1</strain>
    </source>
</reference>
<keyword evidence="3" id="KW-1185">Reference proteome</keyword>
<name>A0A3N4IZD6_9PEZI</name>
<dbReference type="Proteomes" id="UP000276215">
    <property type="component" value="Unassembled WGS sequence"/>
</dbReference>
<proteinExistence type="predicted"/>
<feature type="transmembrane region" description="Helical" evidence="1">
    <location>
        <begin position="147"/>
        <end position="167"/>
    </location>
</feature>